<feature type="active site" description="Tele-phosphohistidine intermediate" evidence="5">
    <location>
        <position position="8"/>
    </location>
</feature>
<dbReference type="GO" id="GO:0004619">
    <property type="term" value="F:phosphoglycerate mutase activity"/>
    <property type="evidence" value="ECO:0007669"/>
    <property type="project" value="UniProtKB-EC"/>
</dbReference>
<proteinExistence type="inferred from homology"/>
<dbReference type="RefSeq" id="WP_125002502.1">
    <property type="nucleotide sequence ID" value="NZ_BHYK01000014.1"/>
</dbReference>
<keyword evidence="8" id="KW-1185">Reference proteome</keyword>
<reference evidence="7 8" key="1">
    <citation type="submission" date="2018-11" db="EMBL/GenBank/DDBJ databases">
        <title>Genome sequencing and assembly of Clostridium tagluense strain A121.</title>
        <authorList>
            <person name="Murakami T."/>
            <person name="Segawa T."/>
            <person name="Shcherbakova V.A."/>
            <person name="Mori H."/>
            <person name="Yoshimura Y."/>
        </authorList>
    </citation>
    <scope>NUCLEOTIDE SEQUENCE [LARGE SCALE GENOMIC DNA]</scope>
    <source>
        <strain evidence="7 8">A121</strain>
    </source>
</reference>
<accession>A0A401UND8</accession>
<evidence type="ECO:0000313" key="7">
    <source>
        <dbReference type="EMBL" id="GCD11045.1"/>
    </source>
</evidence>
<gene>
    <name evidence="7" type="primary">pgm</name>
    <name evidence="7" type="ORF">Ctaglu_26680</name>
</gene>
<feature type="binding site" evidence="6">
    <location>
        <position position="57"/>
    </location>
    <ligand>
        <name>substrate</name>
    </ligand>
</feature>
<evidence type="ECO:0000256" key="2">
    <source>
        <dbReference type="ARBA" id="ARBA00012028"/>
    </source>
</evidence>
<dbReference type="EMBL" id="BHYK01000014">
    <property type="protein sequence ID" value="GCD11045.1"/>
    <property type="molecule type" value="Genomic_DNA"/>
</dbReference>
<dbReference type="SMART" id="SM00855">
    <property type="entry name" value="PGAM"/>
    <property type="match status" value="1"/>
</dbReference>
<dbReference type="SUPFAM" id="SSF53254">
    <property type="entry name" value="Phosphoglycerate mutase-like"/>
    <property type="match status" value="1"/>
</dbReference>
<comment type="similarity">
    <text evidence="1">Belongs to the phosphoglycerate mutase family. BPG-dependent PGAM subfamily.</text>
</comment>
<keyword evidence="4" id="KW-0413">Isomerase</keyword>
<dbReference type="GO" id="GO:0006096">
    <property type="term" value="P:glycolytic process"/>
    <property type="evidence" value="ECO:0007669"/>
    <property type="project" value="UniProtKB-KW"/>
</dbReference>
<evidence type="ECO:0000313" key="8">
    <source>
        <dbReference type="Proteomes" id="UP000287872"/>
    </source>
</evidence>
<evidence type="ECO:0000256" key="3">
    <source>
        <dbReference type="ARBA" id="ARBA00023152"/>
    </source>
</evidence>
<dbReference type="PIRSF" id="PIRSF000709">
    <property type="entry name" value="6PFK_2-Ptase"/>
    <property type="match status" value="1"/>
</dbReference>
<evidence type="ECO:0000256" key="4">
    <source>
        <dbReference type="ARBA" id="ARBA00023235"/>
    </source>
</evidence>
<comment type="caution">
    <text evidence="7">The sequence shown here is derived from an EMBL/GenBank/DDBJ whole genome shotgun (WGS) entry which is preliminary data.</text>
</comment>
<feature type="binding site" evidence="6">
    <location>
        <begin position="7"/>
        <end position="14"/>
    </location>
    <ligand>
        <name>substrate</name>
    </ligand>
</feature>
<dbReference type="EC" id="5.4.2.11" evidence="2"/>
<dbReference type="Pfam" id="PF00300">
    <property type="entry name" value="His_Phos_1"/>
    <property type="match status" value="1"/>
</dbReference>
<dbReference type="AlphaFoldDB" id="A0A401UND8"/>
<feature type="active site" description="Proton donor/acceptor" evidence="5">
    <location>
        <position position="81"/>
    </location>
</feature>
<dbReference type="PANTHER" id="PTHR11931">
    <property type="entry name" value="PHOSPHOGLYCERATE MUTASE"/>
    <property type="match status" value="1"/>
</dbReference>
<name>A0A401UND8_9CLOT</name>
<evidence type="ECO:0000256" key="1">
    <source>
        <dbReference type="ARBA" id="ARBA00006717"/>
    </source>
</evidence>
<keyword evidence="3" id="KW-0324">Glycolysis</keyword>
<protein>
    <recommendedName>
        <fullName evidence="2">phosphoglycerate mutase (2,3-diphosphoglycerate-dependent)</fullName>
        <ecNumber evidence="2">5.4.2.11</ecNumber>
    </recommendedName>
</protein>
<dbReference type="OrthoDB" id="9781415at2"/>
<dbReference type="Gene3D" id="3.40.50.1240">
    <property type="entry name" value="Phosphoglycerate mutase-like"/>
    <property type="match status" value="1"/>
</dbReference>
<sequence length="201" mass="23408">MKIYITRHGATEWNKEGRMQGWQDSNLTEIGVNNAKKLGDSLQSVDFDYIYCSPLGRAFDTAKYIRGNKDTEIIKIEDLKEMGFGIWEGMDHEKVKELYPTQQFNFWSKPQLYEPIDGESFHELIHRVKKALYDIINNTTGENILIVTHTAVIKAIYSIIKNYSIEDFWSKPFMYDTCLTVLEVEDKKIEIILEADISHLD</sequence>
<evidence type="ECO:0000256" key="6">
    <source>
        <dbReference type="PIRSR" id="PIRSR613078-2"/>
    </source>
</evidence>
<dbReference type="InterPro" id="IPR005952">
    <property type="entry name" value="Phosphogly_mut1"/>
</dbReference>
<dbReference type="InterPro" id="IPR029033">
    <property type="entry name" value="His_PPase_superfam"/>
</dbReference>
<organism evidence="7 8">
    <name type="scientific">Clostridium tagluense</name>
    <dbReference type="NCBI Taxonomy" id="360422"/>
    <lineage>
        <taxon>Bacteria</taxon>
        <taxon>Bacillati</taxon>
        <taxon>Bacillota</taxon>
        <taxon>Clostridia</taxon>
        <taxon>Eubacteriales</taxon>
        <taxon>Clostridiaceae</taxon>
        <taxon>Clostridium</taxon>
    </lineage>
</organism>
<dbReference type="CDD" id="cd07067">
    <property type="entry name" value="HP_PGM_like"/>
    <property type="match status" value="1"/>
</dbReference>
<dbReference type="InterPro" id="IPR013078">
    <property type="entry name" value="His_Pase_superF_clade-1"/>
</dbReference>
<dbReference type="Proteomes" id="UP000287872">
    <property type="component" value="Unassembled WGS sequence"/>
</dbReference>
<evidence type="ECO:0000256" key="5">
    <source>
        <dbReference type="PIRSR" id="PIRSR613078-1"/>
    </source>
</evidence>